<sequence length="225" mass="23849">MQSYGGAPPGFPLTGRNILLAIDTTDASVSAAQWAMHEFYRKGDTFHLVHVARILAPQLTIHHQYHATYDVPDPKPPIDERAFLERLKEDIREKITRPMDSLGMPHNLHLFLDTDNAPASAVCTTIFKVAEQVDAAILVVAAHGKGHEGGRDPWGAYLGSVADYTMNNTKRPVMVVRSYTPPLVLHMSRSAGKLAGGGPTSPGSAAGGGGGDSNTKSLGGASASG</sequence>
<protein>
    <recommendedName>
        <fullName evidence="2">UspA domain-containing protein</fullName>
    </recommendedName>
</protein>
<evidence type="ECO:0000256" key="1">
    <source>
        <dbReference type="SAM" id="MobiDB-lite"/>
    </source>
</evidence>
<dbReference type="Pfam" id="PF00582">
    <property type="entry name" value="Usp"/>
    <property type="match status" value="1"/>
</dbReference>
<dbReference type="InterPro" id="IPR006015">
    <property type="entry name" value="Universal_stress_UspA"/>
</dbReference>
<organism evidence="3 4">
    <name type="scientific">Volvox africanus</name>
    <dbReference type="NCBI Taxonomy" id="51714"/>
    <lineage>
        <taxon>Eukaryota</taxon>
        <taxon>Viridiplantae</taxon>
        <taxon>Chlorophyta</taxon>
        <taxon>core chlorophytes</taxon>
        <taxon>Chlorophyceae</taxon>
        <taxon>CS clade</taxon>
        <taxon>Chlamydomonadales</taxon>
        <taxon>Volvocaceae</taxon>
        <taxon>Volvox</taxon>
    </lineage>
</organism>
<dbReference type="PRINTS" id="PR01438">
    <property type="entry name" value="UNVRSLSTRESS"/>
</dbReference>
<dbReference type="PANTHER" id="PTHR31964:SF113">
    <property type="entry name" value="USPA DOMAIN-CONTAINING PROTEIN"/>
    <property type="match status" value="1"/>
</dbReference>
<feature type="region of interest" description="Disordered" evidence="1">
    <location>
        <begin position="190"/>
        <end position="225"/>
    </location>
</feature>
<dbReference type="SUPFAM" id="SSF52402">
    <property type="entry name" value="Adenine nucleotide alpha hydrolases-like"/>
    <property type="match status" value="1"/>
</dbReference>
<name>A0A8J4B9D8_9CHLO</name>
<feature type="domain" description="UspA" evidence="2">
    <location>
        <begin position="125"/>
        <end position="177"/>
    </location>
</feature>
<dbReference type="InterPro" id="IPR006016">
    <property type="entry name" value="UspA"/>
</dbReference>
<comment type="caution">
    <text evidence="3">The sequence shown here is derived from an EMBL/GenBank/DDBJ whole genome shotgun (WGS) entry which is preliminary data.</text>
</comment>
<feature type="compositionally biased region" description="Low complexity" evidence="1">
    <location>
        <begin position="213"/>
        <end position="225"/>
    </location>
</feature>
<dbReference type="CDD" id="cd23659">
    <property type="entry name" value="USP_At3g01520-like"/>
    <property type="match status" value="1"/>
</dbReference>
<keyword evidence="4" id="KW-1185">Reference proteome</keyword>
<dbReference type="PANTHER" id="PTHR31964">
    <property type="entry name" value="ADENINE NUCLEOTIDE ALPHA HYDROLASES-LIKE SUPERFAMILY PROTEIN"/>
    <property type="match status" value="1"/>
</dbReference>
<feature type="compositionally biased region" description="Gly residues" evidence="1">
    <location>
        <begin position="194"/>
        <end position="212"/>
    </location>
</feature>
<evidence type="ECO:0000259" key="2">
    <source>
        <dbReference type="Pfam" id="PF00582"/>
    </source>
</evidence>
<dbReference type="EMBL" id="BNCO01000025">
    <property type="protein sequence ID" value="GIL56848.1"/>
    <property type="molecule type" value="Genomic_DNA"/>
</dbReference>
<gene>
    <name evidence="3" type="ORF">Vafri_12140</name>
</gene>
<dbReference type="Proteomes" id="UP000747399">
    <property type="component" value="Unassembled WGS sequence"/>
</dbReference>
<evidence type="ECO:0000313" key="4">
    <source>
        <dbReference type="Proteomes" id="UP000747399"/>
    </source>
</evidence>
<dbReference type="Gene3D" id="3.40.50.620">
    <property type="entry name" value="HUPs"/>
    <property type="match status" value="1"/>
</dbReference>
<proteinExistence type="predicted"/>
<accession>A0A8J4B9D8</accession>
<evidence type="ECO:0000313" key="3">
    <source>
        <dbReference type="EMBL" id="GIL56848.1"/>
    </source>
</evidence>
<dbReference type="AlphaFoldDB" id="A0A8J4B9D8"/>
<dbReference type="InterPro" id="IPR014729">
    <property type="entry name" value="Rossmann-like_a/b/a_fold"/>
</dbReference>
<reference evidence="3" key="1">
    <citation type="journal article" date="2021" name="Proc. Natl. Acad. Sci. U.S.A.">
        <title>Three genomes in the algal genus Volvox reveal the fate of a haploid sex-determining region after a transition to homothallism.</title>
        <authorList>
            <person name="Yamamoto K."/>
            <person name="Hamaji T."/>
            <person name="Kawai-Toyooka H."/>
            <person name="Matsuzaki R."/>
            <person name="Takahashi F."/>
            <person name="Nishimura Y."/>
            <person name="Kawachi M."/>
            <person name="Noguchi H."/>
            <person name="Minakuchi Y."/>
            <person name="Umen J.G."/>
            <person name="Toyoda A."/>
            <person name="Nozaki H."/>
        </authorList>
    </citation>
    <scope>NUCLEOTIDE SEQUENCE</scope>
    <source>
        <strain evidence="3">NIES-3780</strain>
    </source>
</reference>